<evidence type="ECO:0000313" key="1">
    <source>
        <dbReference type="EMBL" id="VTY09702.1"/>
    </source>
</evidence>
<dbReference type="RefSeq" id="WP_204788793.1">
    <property type="nucleotide sequence ID" value="NZ_CABFLZ010000048.1"/>
</dbReference>
<evidence type="ECO:0000313" key="2">
    <source>
        <dbReference type="Proteomes" id="UP000626795"/>
    </source>
</evidence>
<comment type="caution">
    <text evidence="1">The sequence shown here is derived from an EMBL/GenBank/DDBJ whole genome shotgun (WGS) entry which is preliminary data.</text>
</comment>
<dbReference type="EMBL" id="CABFLZ010000048">
    <property type="protein sequence ID" value="VTY09702.1"/>
    <property type="molecule type" value="Genomic_DNA"/>
</dbReference>
<accession>A0A9X9SNJ7</accession>
<gene>
    <name evidence="1" type="ORF">ONOEEDHL_01067</name>
</gene>
<dbReference type="Proteomes" id="UP000626795">
    <property type="component" value="Unassembled WGS sequence"/>
</dbReference>
<organism evidence="1 2">
    <name type="scientific">Neisseria subflava</name>
    <dbReference type="NCBI Taxonomy" id="28449"/>
    <lineage>
        <taxon>Bacteria</taxon>
        <taxon>Pseudomonadati</taxon>
        <taxon>Pseudomonadota</taxon>
        <taxon>Betaproteobacteria</taxon>
        <taxon>Neisseriales</taxon>
        <taxon>Neisseriaceae</taxon>
        <taxon>Neisseria</taxon>
    </lineage>
</organism>
<keyword evidence="2" id="KW-1185">Reference proteome</keyword>
<name>A0A9X9SNJ7_NEISU</name>
<protein>
    <submittedName>
        <fullName evidence="1">Uncharacterized protein</fullName>
    </submittedName>
</protein>
<sequence length="69" mass="7541">MSLQCKNLPALEAFLEGKGAVSRPIDYGKQFSLPSGLLVNVFDKGTVTFQNHAGKSVEVSEIEKFINKL</sequence>
<proteinExistence type="predicted"/>
<reference evidence="1" key="1">
    <citation type="submission" date="2019-05" db="EMBL/GenBank/DDBJ databases">
        <authorList>
            <person name="Hibberd M."/>
        </authorList>
    </citation>
    <scope>NUCLEOTIDE SEQUENCE</scope>
    <source>
        <strain evidence="1">Neisseria_subflava_BgEED23</strain>
    </source>
</reference>
<dbReference type="AlphaFoldDB" id="A0A9X9SNJ7"/>